<proteinExistence type="predicted"/>
<dbReference type="Gene3D" id="1.10.30.50">
    <property type="match status" value="1"/>
</dbReference>
<dbReference type="CDD" id="cd00085">
    <property type="entry name" value="HNHc"/>
    <property type="match status" value="1"/>
</dbReference>
<evidence type="ECO:0000313" key="2">
    <source>
        <dbReference type="Proteomes" id="UP000655751"/>
    </source>
</evidence>
<comment type="caution">
    <text evidence="1">The sequence shown here is derived from an EMBL/GenBank/DDBJ whole genome shotgun (WGS) entry which is preliminary data.</text>
</comment>
<dbReference type="Proteomes" id="UP000655751">
    <property type="component" value="Unassembled WGS sequence"/>
</dbReference>
<dbReference type="AlphaFoldDB" id="A0A931N6G9"/>
<reference evidence="1" key="1">
    <citation type="submission" date="2020-11" db="EMBL/GenBank/DDBJ databases">
        <title>Nocardia NEAU-351.nov., a novel actinomycete isolated from the cow dung.</title>
        <authorList>
            <person name="Zhang X."/>
        </authorList>
    </citation>
    <scope>NUCLEOTIDE SEQUENCE</scope>
    <source>
        <strain evidence="1">NEAU-351</strain>
    </source>
</reference>
<accession>A0A931N6G9</accession>
<sequence length="234" mass="26271">MIPIARDELSSRTMRTLRARQGRVDSAADPTTKAAASWRTFSGNARDEVLNVLRGMCSGLERCMYCEDSQGTDIDHFRPKTSYPEWAFAWENYLLACSRCNSNHKRDRFPLRRGRALLIDPTGADPFAHLALSLSTGLYVGLDDIGETSIDVYGLNREICVGGRRTAWIALCALIRDYEKSSVGSRRDILETCTRFPFQGVRYWLARVLAEGDQTGAVPEDVRDIVARFGELLP</sequence>
<organism evidence="1 2">
    <name type="scientific">Nocardia bovistercoris</name>
    <dbReference type="NCBI Taxonomy" id="2785916"/>
    <lineage>
        <taxon>Bacteria</taxon>
        <taxon>Bacillati</taxon>
        <taxon>Actinomycetota</taxon>
        <taxon>Actinomycetes</taxon>
        <taxon>Mycobacteriales</taxon>
        <taxon>Nocardiaceae</taxon>
        <taxon>Nocardia</taxon>
    </lineage>
</organism>
<dbReference type="EMBL" id="JADMLG010000017">
    <property type="protein sequence ID" value="MBH0780742.1"/>
    <property type="molecule type" value="Genomic_DNA"/>
</dbReference>
<keyword evidence="2" id="KW-1185">Reference proteome</keyword>
<gene>
    <name evidence="1" type="ORF">IT779_31180</name>
</gene>
<evidence type="ECO:0008006" key="3">
    <source>
        <dbReference type="Google" id="ProtNLM"/>
    </source>
</evidence>
<dbReference type="RefSeq" id="WP_196153042.1">
    <property type="nucleotide sequence ID" value="NZ_JADMLG010000017.1"/>
</dbReference>
<protein>
    <recommendedName>
        <fullName evidence="3">HNH endonuclease</fullName>
    </recommendedName>
</protein>
<name>A0A931N6G9_9NOCA</name>
<evidence type="ECO:0000313" key="1">
    <source>
        <dbReference type="EMBL" id="MBH0780742.1"/>
    </source>
</evidence>
<dbReference type="InterPro" id="IPR003615">
    <property type="entry name" value="HNH_nuc"/>
</dbReference>